<dbReference type="EMBL" id="CM014091">
    <property type="protein sequence ID" value="TKS82526.1"/>
    <property type="molecule type" value="Genomic_DNA"/>
</dbReference>
<evidence type="ECO:0000256" key="1">
    <source>
        <dbReference type="SAM" id="MobiDB-lite"/>
    </source>
</evidence>
<feature type="compositionally biased region" description="Basic and acidic residues" evidence="1">
    <location>
        <begin position="11"/>
        <end position="24"/>
    </location>
</feature>
<evidence type="ECO:0000313" key="2">
    <source>
        <dbReference type="EMBL" id="TKS82526.1"/>
    </source>
</evidence>
<dbReference type="AlphaFoldDB" id="A0A4U5V3Z8"/>
<proteinExistence type="predicted"/>
<evidence type="ECO:0000313" key="3">
    <source>
        <dbReference type="Proteomes" id="UP000298787"/>
    </source>
</evidence>
<reference evidence="2 3" key="1">
    <citation type="submission" date="2019-01" db="EMBL/GenBank/DDBJ databases">
        <title>Genome Assembly of Collichthys lucidus.</title>
        <authorList>
            <person name="Cai M."/>
            <person name="Xiao S."/>
        </authorList>
    </citation>
    <scope>NUCLEOTIDE SEQUENCE [LARGE SCALE GENOMIC DNA]</scope>
    <source>
        <strain evidence="2">JT15FE1705JMU</strain>
        <tissue evidence="2">Muscle</tissue>
    </source>
</reference>
<gene>
    <name evidence="2" type="ORF">D9C73_016635</name>
</gene>
<organism evidence="2 3">
    <name type="scientific">Collichthys lucidus</name>
    <name type="common">Big head croaker</name>
    <name type="synonym">Sciaena lucida</name>
    <dbReference type="NCBI Taxonomy" id="240159"/>
    <lineage>
        <taxon>Eukaryota</taxon>
        <taxon>Metazoa</taxon>
        <taxon>Chordata</taxon>
        <taxon>Craniata</taxon>
        <taxon>Vertebrata</taxon>
        <taxon>Euteleostomi</taxon>
        <taxon>Actinopterygii</taxon>
        <taxon>Neopterygii</taxon>
        <taxon>Teleostei</taxon>
        <taxon>Neoteleostei</taxon>
        <taxon>Acanthomorphata</taxon>
        <taxon>Eupercaria</taxon>
        <taxon>Sciaenidae</taxon>
        <taxon>Collichthys</taxon>
    </lineage>
</organism>
<name>A0A4U5V3Z8_COLLU</name>
<dbReference type="Proteomes" id="UP000298787">
    <property type="component" value="Chromosome 14"/>
</dbReference>
<keyword evidence="3" id="KW-1185">Reference proteome</keyword>
<sequence>MQRTAMQSDQSAERNEHKKAKEGATLKNKKRERGVIIIRNKQKKKKKKLDGCFLAQRSPWSSPFTDDVKVSG</sequence>
<feature type="region of interest" description="Disordered" evidence="1">
    <location>
        <begin position="1"/>
        <end position="36"/>
    </location>
</feature>
<accession>A0A4U5V3Z8</accession>
<feature type="compositionally biased region" description="Polar residues" evidence="1">
    <location>
        <begin position="1"/>
        <end position="10"/>
    </location>
</feature>
<protein>
    <submittedName>
        <fullName evidence="2">Uncharacterized protein</fullName>
    </submittedName>
</protein>